<evidence type="ECO:0000256" key="3">
    <source>
        <dbReference type="ARBA" id="ARBA00022692"/>
    </source>
</evidence>
<evidence type="ECO:0000256" key="6">
    <source>
        <dbReference type="ARBA" id="ARBA00023118"/>
    </source>
</evidence>
<keyword evidence="4" id="KW-0547">Nucleotide-binding</keyword>
<feature type="compositionally biased region" description="Basic residues" evidence="8">
    <location>
        <begin position="1"/>
        <end position="10"/>
    </location>
</feature>
<organism evidence="11 12">
    <name type="scientific">Crenobacter intestini</name>
    <dbReference type="NCBI Taxonomy" id="2563443"/>
    <lineage>
        <taxon>Bacteria</taxon>
        <taxon>Pseudomonadati</taxon>
        <taxon>Pseudomonadota</taxon>
        <taxon>Betaproteobacteria</taxon>
        <taxon>Neisseriales</taxon>
        <taxon>Neisseriaceae</taxon>
        <taxon>Crenobacter</taxon>
    </lineage>
</organism>
<feature type="transmembrane region" description="Helical" evidence="9">
    <location>
        <begin position="171"/>
        <end position="192"/>
    </location>
</feature>
<protein>
    <recommendedName>
        <fullName evidence="10">Pycsar effector protein domain-containing protein</fullName>
    </recommendedName>
</protein>
<evidence type="ECO:0000256" key="2">
    <source>
        <dbReference type="ARBA" id="ARBA00022475"/>
    </source>
</evidence>
<evidence type="ECO:0000256" key="8">
    <source>
        <dbReference type="SAM" id="MobiDB-lite"/>
    </source>
</evidence>
<feature type="transmembrane region" description="Helical" evidence="9">
    <location>
        <begin position="91"/>
        <end position="112"/>
    </location>
</feature>
<dbReference type="OrthoDB" id="9927280at2"/>
<evidence type="ECO:0000256" key="1">
    <source>
        <dbReference type="ARBA" id="ARBA00004236"/>
    </source>
</evidence>
<gene>
    <name evidence="11" type="ORF">E5K04_09180</name>
</gene>
<evidence type="ECO:0000256" key="5">
    <source>
        <dbReference type="ARBA" id="ARBA00022989"/>
    </source>
</evidence>
<dbReference type="GO" id="GO:0000166">
    <property type="term" value="F:nucleotide binding"/>
    <property type="evidence" value="ECO:0007669"/>
    <property type="project" value="UniProtKB-KW"/>
</dbReference>
<keyword evidence="6" id="KW-0051">Antiviral defense</keyword>
<feature type="region of interest" description="Disordered" evidence="8">
    <location>
        <begin position="1"/>
        <end position="21"/>
    </location>
</feature>
<comment type="caution">
    <text evidence="11">The sequence shown here is derived from an EMBL/GenBank/DDBJ whole genome shotgun (WGS) entry which is preliminary data.</text>
</comment>
<keyword evidence="2" id="KW-1003">Cell membrane</keyword>
<evidence type="ECO:0000313" key="11">
    <source>
        <dbReference type="EMBL" id="TIC82321.1"/>
    </source>
</evidence>
<keyword evidence="12" id="KW-1185">Reference proteome</keyword>
<evidence type="ECO:0000256" key="4">
    <source>
        <dbReference type="ARBA" id="ARBA00022741"/>
    </source>
</evidence>
<accession>A0A4T0UUA7</accession>
<keyword evidence="5 9" id="KW-1133">Transmembrane helix</keyword>
<evidence type="ECO:0000259" key="10">
    <source>
        <dbReference type="Pfam" id="PF18967"/>
    </source>
</evidence>
<dbReference type="GO" id="GO:0005886">
    <property type="term" value="C:plasma membrane"/>
    <property type="evidence" value="ECO:0007669"/>
    <property type="project" value="UniProtKB-SubCell"/>
</dbReference>
<dbReference type="AlphaFoldDB" id="A0A4T0UUA7"/>
<name>A0A4T0UUA7_9NEIS</name>
<dbReference type="Proteomes" id="UP000308891">
    <property type="component" value="Unassembled WGS sequence"/>
</dbReference>
<comment type="subcellular location">
    <subcellularLocation>
        <location evidence="1">Cell membrane</location>
    </subcellularLocation>
</comment>
<evidence type="ECO:0000313" key="12">
    <source>
        <dbReference type="Proteomes" id="UP000308891"/>
    </source>
</evidence>
<dbReference type="GO" id="GO:0051607">
    <property type="term" value="P:defense response to virus"/>
    <property type="evidence" value="ECO:0007669"/>
    <property type="project" value="UniProtKB-KW"/>
</dbReference>
<sequence>MTQTLNRHRPLSGVRPPGPPATEVTLPPLDAAMIAITPHVDGRHVAIGCALHAVGDTQSTIRAIDTKAQILCGIVGVLLVKLDALPATGPWAHGFVLLAILTIICALSVIVPRIPPPQTASRSGQRYFVPPQANAAEWAAASSQLDWLEELYTVLARLSVIRQRKTRQLRLTLALFLLALLALLAGSLATLYA</sequence>
<dbReference type="RefSeq" id="WP_136553280.1">
    <property type="nucleotide sequence ID" value="NZ_STGJ01000009.1"/>
</dbReference>
<keyword evidence="7 9" id="KW-0472">Membrane</keyword>
<dbReference type="EMBL" id="STGJ01000009">
    <property type="protein sequence ID" value="TIC82321.1"/>
    <property type="molecule type" value="Genomic_DNA"/>
</dbReference>
<proteinExistence type="predicted"/>
<keyword evidence="3 9" id="KW-0812">Transmembrane</keyword>
<reference evidence="11 12" key="1">
    <citation type="submission" date="2019-04" db="EMBL/GenBank/DDBJ databases">
        <title>Crenobacter sp. nov.</title>
        <authorList>
            <person name="Shi S."/>
        </authorList>
    </citation>
    <scope>NUCLEOTIDE SEQUENCE [LARGE SCALE GENOMIC DNA]</scope>
    <source>
        <strain evidence="11 12">GY 70310</strain>
    </source>
</reference>
<dbReference type="InterPro" id="IPR043760">
    <property type="entry name" value="PycTM_dom"/>
</dbReference>
<evidence type="ECO:0000256" key="7">
    <source>
        <dbReference type="ARBA" id="ARBA00023136"/>
    </source>
</evidence>
<dbReference type="Pfam" id="PF18967">
    <property type="entry name" value="PycTM"/>
    <property type="match status" value="1"/>
</dbReference>
<feature type="domain" description="Pycsar effector protein" evidence="10">
    <location>
        <begin position="51"/>
        <end position="188"/>
    </location>
</feature>
<evidence type="ECO:0000256" key="9">
    <source>
        <dbReference type="SAM" id="Phobius"/>
    </source>
</evidence>